<dbReference type="GO" id="GO:0097196">
    <property type="term" value="C:Shu complex"/>
    <property type="evidence" value="ECO:0007669"/>
    <property type="project" value="TreeGrafter"/>
</dbReference>
<accession>A0A9W6EZV4</accession>
<dbReference type="PANTHER" id="PTHR28653:SF1">
    <property type="entry name" value="ATPASE SWSAP1"/>
    <property type="match status" value="1"/>
</dbReference>
<evidence type="ECO:0000313" key="3">
    <source>
        <dbReference type="Proteomes" id="UP001165080"/>
    </source>
</evidence>
<organism evidence="2 3">
    <name type="scientific">Pleodorina starrii</name>
    <dbReference type="NCBI Taxonomy" id="330485"/>
    <lineage>
        <taxon>Eukaryota</taxon>
        <taxon>Viridiplantae</taxon>
        <taxon>Chlorophyta</taxon>
        <taxon>core chlorophytes</taxon>
        <taxon>Chlorophyceae</taxon>
        <taxon>CS clade</taxon>
        <taxon>Chlamydomonadales</taxon>
        <taxon>Volvocaceae</taxon>
        <taxon>Pleodorina</taxon>
    </lineage>
</organism>
<reference evidence="2 3" key="1">
    <citation type="journal article" date="2023" name="Commun. Biol.">
        <title>Reorganization of the ancestral sex-determining regions during the evolution of trioecy in Pleodorina starrii.</title>
        <authorList>
            <person name="Takahashi K."/>
            <person name="Suzuki S."/>
            <person name="Kawai-Toyooka H."/>
            <person name="Yamamoto K."/>
            <person name="Hamaji T."/>
            <person name="Ootsuki R."/>
            <person name="Yamaguchi H."/>
            <person name="Kawachi M."/>
            <person name="Higashiyama T."/>
            <person name="Nozaki H."/>
        </authorList>
    </citation>
    <scope>NUCLEOTIDE SEQUENCE [LARGE SCALE GENOMIC DNA]</scope>
    <source>
        <strain evidence="2 3">NIES-4479</strain>
    </source>
</reference>
<feature type="region of interest" description="Disordered" evidence="1">
    <location>
        <begin position="217"/>
        <end position="243"/>
    </location>
</feature>
<dbReference type="AlphaFoldDB" id="A0A9W6EZV4"/>
<sequence length="302" mass="31637">MDASATNPVLALVSGMMPTPAAAAALQTLPNVQCCDLLLCGPASSFRSSLALHFALHHAARAMLPALFLCRQDGLEQHVPLLPHFYDGDDPSLHLLHIKYVNTPGDLQRFASCLHLLPAAYSAIVVEDINGVVRADDRNMLVRTLALLLEGVRAYRVSSGCGARCPLLVTDSSDEARRPRYIYDRWLPAAVLLSPSTLPTGPDGCFTLTLASPSVPSSSATTGQSAGADARPSAAPPPDSREAAAASTRSAFRCWYRAAGGRLVLEAVQGPDGPDAQALPYDGAARGPARGAAGFQGAMAID</sequence>
<keyword evidence="3" id="KW-1185">Reference proteome</keyword>
<protein>
    <submittedName>
        <fullName evidence="2">Uncharacterized protein</fullName>
    </submittedName>
</protein>
<dbReference type="EMBL" id="BRXU01000004">
    <property type="protein sequence ID" value="GLC51162.1"/>
    <property type="molecule type" value="Genomic_DNA"/>
</dbReference>
<gene>
    <name evidence="2" type="primary">PLESTBF000236</name>
    <name evidence="2" type="ORF">PLESTB_000472600</name>
</gene>
<feature type="compositionally biased region" description="Low complexity" evidence="1">
    <location>
        <begin position="217"/>
        <end position="233"/>
    </location>
</feature>
<dbReference type="PANTHER" id="PTHR28653">
    <property type="match status" value="1"/>
</dbReference>
<dbReference type="GO" id="GO:0003697">
    <property type="term" value="F:single-stranded DNA binding"/>
    <property type="evidence" value="ECO:0007669"/>
    <property type="project" value="TreeGrafter"/>
</dbReference>
<name>A0A9W6EZV4_9CHLO</name>
<evidence type="ECO:0000256" key="1">
    <source>
        <dbReference type="SAM" id="MobiDB-lite"/>
    </source>
</evidence>
<dbReference type="Proteomes" id="UP001165080">
    <property type="component" value="Unassembled WGS sequence"/>
</dbReference>
<comment type="caution">
    <text evidence="2">The sequence shown here is derived from an EMBL/GenBank/DDBJ whole genome shotgun (WGS) entry which is preliminary data.</text>
</comment>
<dbReference type="GO" id="GO:0000724">
    <property type="term" value="P:double-strand break repair via homologous recombination"/>
    <property type="evidence" value="ECO:0007669"/>
    <property type="project" value="TreeGrafter"/>
</dbReference>
<evidence type="ECO:0000313" key="2">
    <source>
        <dbReference type="EMBL" id="GLC51162.1"/>
    </source>
</evidence>
<proteinExistence type="predicted"/>